<dbReference type="eggNOG" id="COG2957">
    <property type="taxonomic scope" value="Bacteria"/>
</dbReference>
<proteinExistence type="predicted"/>
<dbReference type="Pfam" id="PF04371">
    <property type="entry name" value="PAD_porph"/>
    <property type="match status" value="1"/>
</dbReference>
<dbReference type="KEGG" id="rmr:Rmar_1511"/>
<dbReference type="PANTHER" id="PTHR31377">
    <property type="entry name" value="AGMATINE DEIMINASE-RELATED"/>
    <property type="match status" value="1"/>
</dbReference>
<dbReference type="PANTHER" id="PTHR31377:SF0">
    <property type="entry name" value="AGMATINE DEIMINASE-RELATED"/>
    <property type="match status" value="1"/>
</dbReference>
<dbReference type="AlphaFoldDB" id="D0MIU0"/>
<evidence type="ECO:0000256" key="1">
    <source>
        <dbReference type="ARBA" id="ARBA00022801"/>
    </source>
</evidence>
<dbReference type="Gene3D" id="3.75.10.10">
    <property type="entry name" value="L-arginine/glycine Amidinotransferase, Chain A"/>
    <property type="match status" value="1"/>
</dbReference>
<dbReference type="GO" id="GO:0009446">
    <property type="term" value="P:putrescine biosynthetic process"/>
    <property type="evidence" value="ECO:0007669"/>
    <property type="project" value="InterPro"/>
</dbReference>
<evidence type="ECO:0000313" key="3">
    <source>
        <dbReference type="Proteomes" id="UP000002221"/>
    </source>
</evidence>
<dbReference type="Proteomes" id="UP000002221">
    <property type="component" value="Chromosome"/>
</dbReference>
<protein>
    <submittedName>
        <fullName evidence="2">Agmatine deiminase</fullName>
        <ecNumber evidence="2">3.5.3.12</ecNumber>
    </submittedName>
</protein>
<accession>D0MIU0</accession>
<dbReference type="GO" id="GO:0004668">
    <property type="term" value="F:protein-arginine deiminase activity"/>
    <property type="evidence" value="ECO:0007669"/>
    <property type="project" value="InterPro"/>
</dbReference>
<dbReference type="EMBL" id="CP001807">
    <property type="protein sequence ID" value="ACY48398.1"/>
    <property type="molecule type" value="Genomic_DNA"/>
</dbReference>
<dbReference type="GO" id="GO:0047632">
    <property type="term" value="F:agmatine deiminase activity"/>
    <property type="evidence" value="ECO:0007669"/>
    <property type="project" value="UniProtKB-EC"/>
</dbReference>
<dbReference type="InterPro" id="IPR007466">
    <property type="entry name" value="Peptidyl-Arg-deiminase_porph"/>
</dbReference>
<dbReference type="HOGENOM" id="CLU_037682_0_0_10"/>
<reference evidence="2 3" key="1">
    <citation type="journal article" date="2009" name="Stand. Genomic Sci.">
        <title>Complete genome sequence of Rhodothermus marinus type strain (R-10).</title>
        <authorList>
            <person name="Nolan M."/>
            <person name="Tindall B.J."/>
            <person name="Pomrenke H."/>
            <person name="Lapidus A."/>
            <person name="Copeland A."/>
            <person name="Glavina Del Rio T."/>
            <person name="Lucas S."/>
            <person name="Chen F."/>
            <person name="Tice H."/>
            <person name="Cheng J.F."/>
            <person name="Saunders E."/>
            <person name="Han C."/>
            <person name="Bruce D."/>
            <person name="Goodwin L."/>
            <person name="Chain P."/>
            <person name="Pitluck S."/>
            <person name="Ovchinikova G."/>
            <person name="Pati A."/>
            <person name="Ivanova N."/>
            <person name="Mavromatis K."/>
            <person name="Chen A."/>
            <person name="Palaniappan K."/>
            <person name="Land M."/>
            <person name="Hauser L."/>
            <person name="Chang Y.J."/>
            <person name="Jeffries C.D."/>
            <person name="Brettin T."/>
            <person name="Goker M."/>
            <person name="Bristow J."/>
            <person name="Eisen J.A."/>
            <person name="Markowitz V."/>
            <person name="Hugenholtz P."/>
            <person name="Kyrpides N.C."/>
            <person name="Klenk H.P."/>
            <person name="Detter J.C."/>
        </authorList>
    </citation>
    <scope>NUCLEOTIDE SEQUENCE [LARGE SCALE GENOMIC DNA]</scope>
    <source>
        <strain evidence="3">ATCC 43812 / DSM 4252 / R-10</strain>
    </source>
</reference>
<name>D0MIU0_RHOM4</name>
<dbReference type="SUPFAM" id="SSF55909">
    <property type="entry name" value="Pentein"/>
    <property type="match status" value="1"/>
</dbReference>
<dbReference type="STRING" id="518766.Rmar_1511"/>
<gene>
    <name evidence="2" type="ordered locus">Rmar_1511</name>
</gene>
<sequence>MPAAQGFRMPPEWAPHRATWLSWPYNRETWPDELEQVERTMADVVRLLSQGEAVYINVNDAAHERHVRQLLDEAGVSGPVRFFHIPTDDAWIRDHGAIFVVHPQQRVLAATVWGFNSWGGKYPPWDRDAQVARRMAEALQVPTFDGGMILEGGSIDTNGAGTLLTTEQCLLNPNRNPHLDRATIEQRLKDFLGVRQVLWLGRGLEGDDTDGHVDDLTRFVAEDVVVTAIETNPHDPNHDVLQENLERLRAFRLPDGRPLQIVTLPMPEPLEIAGERVPATYANFYIANGLVLMPAYGDARDETAREILQRCFPERTVVPVDCRAIIRGLGALHCLTQQVPAV</sequence>
<keyword evidence="1 2" id="KW-0378">Hydrolase</keyword>
<organism evidence="2 3">
    <name type="scientific">Rhodothermus marinus (strain ATCC 43812 / DSM 4252 / R-10)</name>
    <name type="common">Rhodothermus obamensis</name>
    <dbReference type="NCBI Taxonomy" id="518766"/>
    <lineage>
        <taxon>Bacteria</taxon>
        <taxon>Pseudomonadati</taxon>
        <taxon>Rhodothermota</taxon>
        <taxon>Rhodothermia</taxon>
        <taxon>Rhodothermales</taxon>
        <taxon>Rhodothermaceae</taxon>
        <taxon>Rhodothermus</taxon>
    </lineage>
</organism>
<evidence type="ECO:0000313" key="2">
    <source>
        <dbReference type="EMBL" id="ACY48398.1"/>
    </source>
</evidence>
<keyword evidence="3" id="KW-1185">Reference proteome</keyword>
<dbReference type="EC" id="3.5.3.12" evidence="2"/>